<keyword evidence="4" id="KW-0805">Transcription regulation</keyword>
<dbReference type="PROSITE" id="PS51633">
    <property type="entry name" value="CXC"/>
    <property type="match status" value="1"/>
</dbReference>
<dbReference type="SMART" id="SM00317">
    <property type="entry name" value="SET"/>
    <property type="match status" value="1"/>
</dbReference>
<dbReference type="PROSITE" id="PS50280">
    <property type="entry name" value="SET"/>
    <property type="match status" value="1"/>
</dbReference>
<keyword evidence="1" id="KW-0489">Methyltransferase</keyword>
<dbReference type="GO" id="GO:0003682">
    <property type="term" value="F:chromatin binding"/>
    <property type="evidence" value="ECO:0007669"/>
    <property type="project" value="TreeGrafter"/>
</dbReference>
<dbReference type="GO" id="GO:0035098">
    <property type="term" value="C:ESC/E(Z) complex"/>
    <property type="evidence" value="ECO:0007669"/>
    <property type="project" value="TreeGrafter"/>
</dbReference>
<keyword evidence="3" id="KW-0949">S-adenosyl-L-methionine</keyword>
<dbReference type="Pfam" id="PF00856">
    <property type="entry name" value="SET"/>
    <property type="match status" value="1"/>
</dbReference>
<dbReference type="CDD" id="cd10522">
    <property type="entry name" value="SET_LegAS4-like"/>
    <property type="match status" value="1"/>
</dbReference>
<dbReference type="InterPro" id="IPR046341">
    <property type="entry name" value="SET_dom_sf"/>
</dbReference>
<keyword evidence="2" id="KW-0808">Transferase</keyword>
<evidence type="ECO:0000256" key="5">
    <source>
        <dbReference type="ARBA" id="ARBA00023163"/>
    </source>
</evidence>
<evidence type="ECO:0000259" key="6">
    <source>
        <dbReference type="PROSITE" id="PS50280"/>
    </source>
</evidence>
<accession>A0A078A4V9</accession>
<dbReference type="Gene3D" id="2.170.270.10">
    <property type="entry name" value="SET domain"/>
    <property type="match status" value="1"/>
</dbReference>
<evidence type="ECO:0000259" key="7">
    <source>
        <dbReference type="PROSITE" id="PS51633"/>
    </source>
</evidence>
<dbReference type="InterPro" id="IPR045318">
    <property type="entry name" value="EZH1/2-like"/>
</dbReference>
<name>A0A078A4V9_STYLE</name>
<evidence type="ECO:0000256" key="2">
    <source>
        <dbReference type="ARBA" id="ARBA00022679"/>
    </source>
</evidence>
<keyword evidence="5" id="KW-0804">Transcription</keyword>
<dbReference type="InterPro" id="IPR026489">
    <property type="entry name" value="CXC_dom"/>
</dbReference>
<evidence type="ECO:0000313" key="8">
    <source>
        <dbReference type="EMBL" id="CDW77300.1"/>
    </source>
</evidence>
<keyword evidence="9" id="KW-1185">Reference proteome</keyword>
<dbReference type="InParanoid" id="A0A078A4V9"/>
<evidence type="ECO:0000256" key="4">
    <source>
        <dbReference type="ARBA" id="ARBA00023015"/>
    </source>
</evidence>
<dbReference type="GO" id="GO:0031507">
    <property type="term" value="P:heterochromatin formation"/>
    <property type="evidence" value="ECO:0007669"/>
    <property type="project" value="TreeGrafter"/>
</dbReference>
<dbReference type="GO" id="GO:0032259">
    <property type="term" value="P:methylation"/>
    <property type="evidence" value="ECO:0007669"/>
    <property type="project" value="UniProtKB-KW"/>
</dbReference>
<evidence type="ECO:0000256" key="1">
    <source>
        <dbReference type="ARBA" id="ARBA00022603"/>
    </source>
</evidence>
<evidence type="ECO:0000256" key="3">
    <source>
        <dbReference type="ARBA" id="ARBA00022691"/>
    </source>
</evidence>
<evidence type="ECO:0000313" key="9">
    <source>
        <dbReference type="Proteomes" id="UP000039865"/>
    </source>
</evidence>
<dbReference type="AlphaFoldDB" id="A0A078A4V9"/>
<organism evidence="8 9">
    <name type="scientific">Stylonychia lemnae</name>
    <name type="common">Ciliate</name>
    <dbReference type="NCBI Taxonomy" id="5949"/>
    <lineage>
        <taxon>Eukaryota</taxon>
        <taxon>Sar</taxon>
        <taxon>Alveolata</taxon>
        <taxon>Ciliophora</taxon>
        <taxon>Intramacronucleata</taxon>
        <taxon>Spirotrichea</taxon>
        <taxon>Stichotrichia</taxon>
        <taxon>Sporadotrichida</taxon>
        <taxon>Oxytrichidae</taxon>
        <taxon>Stylonychinae</taxon>
        <taxon>Stylonychia</taxon>
    </lineage>
</organism>
<gene>
    <name evidence="8" type="primary">Contig549.g602</name>
    <name evidence="8" type="ORF">STYLEM_6260</name>
</gene>
<dbReference type="EMBL" id="CCKQ01006016">
    <property type="protein sequence ID" value="CDW77300.1"/>
    <property type="molecule type" value="Genomic_DNA"/>
</dbReference>
<feature type="domain" description="CXC" evidence="7">
    <location>
        <begin position="144"/>
        <end position="259"/>
    </location>
</feature>
<dbReference type="InterPro" id="IPR044427">
    <property type="entry name" value="LegAS4-like_SET"/>
</dbReference>
<reference evidence="8 9" key="1">
    <citation type="submission" date="2014-06" db="EMBL/GenBank/DDBJ databases">
        <authorList>
            <person name="Swart Estienne"/>
        </authorList>
    </citation>
    <scope>NUCLEOTIDE SEQUENCE [LARGE SCALE GENOMIC DNA]</scope>
    <source>
        <strain evidence="8 9">130c</strain>
    </source>
</reference>
<dbReference type="GO" id="GO:0046976">
    <property type="term" value="F:histone H3K27 methyltransferase activity"/>
    <property type="evidence" value="ECO:0007669"/>
    <property type="project" value="TreeGrafter"/>
</dbReference>
<dbReference type="OrthoDB" id="5560686at2759"/>
<dbReference type="Proteomes" id="UP000039865">
    <property type="component" value="Unassembled WGS sequence"/>
</dbReference>
<dbReference type="PANTHER" id="PTHR45747">
    <property type="entry name" value="HISTONE-LYSINE N-METHYLTRANSFERASE E(Z)"/>
    <property type="match status" value="1"/>
</dbReference>
<dbReference type="PANTHER" id="PTHR45747:SF4">
    <property type="entry name" value="HISTONE-LYSINE N-METHYLTRANSFERASE E(Z)"/>
    <property type="match status" value="1"/>
</dbReference>
<dbReference type="InterPro" id="IPR001214">
    <property type="entry name" value="SET_dom"/>
</dbReference>
<sequence>MLYHNNQEFLEEQELVLTNLKQKQYLQFDMVNSISNFVKKVYYFSRQINLDCTDLDYLQGKCKVNFEHCFKTLLMNNELKDKQINVHDLLPLFNNPKFIKALVYKNFHPCQISNDQIIMNQIRVGLKCFEIYLIIKNKEKFFQHIKESFKQQNANGSSNIENSEFPLIKQQNCRCKQDQKCNEADCPCYRDYCFTESCLCNPKNCTRIFQGCQCYPDTCQSNDKCPCFREKSFCDPQVCFSCFQQESVLLQKNSIDQQNPIPKCLNKIDFSMISKMRFGLGQSDIPNSGLGLFTLQNIQKGDCIGVYTGEFVDQSNDEFQYERRSFYREFKAPSYIFDFSDGGFTDAKSIGNLMRYINHLDIKTKKVNVDSIIKKLKGQNVILFRAKSDIKSGQELYLNYGSKFFNLKSENYDDIDQDQEMIDECEQIDTSTRR</sequence>
<feature type="domain" description="SET" evidence="6">
    <location>
        <begin position="278"/>
        <end position="401"/>
    </location>
</feature>
<dbReference type="OMA" id="MIDECEQ"/>
<dbReference type="SUPFAM" id="SSF82199">
    <property type="entry name" value="SET domain"/>
    <property type="match status" value="1"/>
</dbReference>
<proteinExistence type="predicted"/>
<protein>
    <submittedName>
        <fullName evidence="8">Polycomblike protein</fullName>
    </submittedName>
</protein>